<comment type="caution">
    <text evidence="1">The sequence shown here is derived from an EMBL/GenBank/DDBJ whole genome shotgun (WGS) entry which is preliminary data.</text>
</comment>
<dbReference type="Proteomes" id="UP000324176">
    <property type="component" value="Unassembled WGS sequence"/>
</dbReference>
<accession>A0A5D3Y7R4</accession>
<gene>
    <name evidence="1" type="ORF">BCL69_10834</name>
</gene>
<reference evidence="1 2" key="1">
    <citation type="submission" date="2019-07" db="EMBL/GenBank/DDBJ databases">
        <title>Active sludge and wastewater microbial communities from Klosterneuburg, Austria.</title>
        <authorList>
            <person name="Wagner M."/>
        </authorList>
    </citation>
    <scope>NUCLEOTIDE SEQUENCE [LARGE SCALE GENOMIC DNA]</scope>
    <source>
        <strain evidence="1 2">Nm2</strain>
    </source>
</reference>
<dbReference type="AlphaFoldDB" id="A0A5D3Y7R4"/>
<organism evidence="1 2">
    <name type="scientific">Nitrosomonas communis</name>
    <dbReference type="NCBI Taxonomy" id="44574"/>
    <lineage>
        <taxon>Bacteria</taxon>
        <taxon>Pseudomonadati</taxon>
        <taxon>Pseudomonadota</taxon>
        <taxon>Betaproteobacteria</taxon>
        <taxon>Nitrosomonadales</taxon>
        <taxon>Nitrosomonadaceae</taxon>
        <taxon>Nitrosomonas</taxon>
    </lineage>
</organism>
<protein>
    <submittedName>
        <fullName evidence="1">Uncharacterized protein</fullName>
    </submittedName>
</protein>
<evidence type="ECO:0000313" key="2">
    <source>
        <dbReference type="Proteomes" id="UP000324176"/>
    </source>
</evidence>
<sequence length="186" mass="20657">MLFQNSPTSFDGIIFAVVWRIGQQLDDFSGRIRELHHALEELGAHPAAFRAIVHFELNVCHHGLLFPGDGLPPVLQAIHDEVTGLEGACKRQMQLPTILLHDPKRNLFFLAAHIVIGGLGVTAGFSTPGVFPDLYSGLAVDAQAHDLPNFHTRWVRYGFSVLVRDIGKDGIRFREFFLGFGLDYLA</sequence>
<dbReference type="EMBL" id="VNHT01000083">
    <property type="protein sequence ID" value="TYP75783.1"/>
    <property type="molecule type" value="Genomic_DNA"/>
</dbReference>
<evidence type="ECO:0000313" key="1">
    <source>
        <dbReference type="EMBL" id="TYP75783.1"/>
    </source>
</evidence>
<proteinExistence type="predicted"/>
<name>A0A5D3Y7R4_9PROT</name>